<reference evidence="1 2" key="1">
    <citation type="submission" date="2014-02" db="EMBL/GenBank/DDBJ databases">
        <authorList>
            <person name="Sears C."/>
            <person name="Carroll K."/>
            <person name="Sack B.R."/>
            <person name="Qadri F."/>
            <person name="Myers L.L."/>
            <person name="Chung G.-T."/>
            <person name="Escheverria P."/>
            <person name="Fraser C.M."/>
            <person name="Sadzewicz L."/>
            <person name="Shefchek K.A."/>
            <person name="Tallon L."/>
            <person name="Das S.P."/>
            <person name="Daugherty S."/>
            <person name="Mongodin E.F."/>
        </authorList>
    </citation>
    <scope>NUCLEOTIDE SEQUENCE [LARGE SCALE GENOMIC DNA]</scope>
    <source>
        <strain evidence="1 2">2-F-2 #4</strain>
    </source>
</reference>
<dbReference type="EMBL" id="JGDM01000075">
    <property type="protein sequence ID" value="EXZ43612.1"/>
    <property type="molecule type" value="Genomic_DNA"/>
</dbReference>
<name>A0A015ZGZ5_BACFG</name>
<protein>
    <submittedName>
        <fullName evidence="1">Uncharacterized protein</fullName>
    </submittedName>
</protein>
<gene>
    <name evidence="1" type="ORF">M076_3292</name>
</gene>
<proteinExistence type="predicted"/>
<dbReference type="PATRIC" id="fig|1339280.3.peg.3148"/>
<dbReference type="AlphaFoldDB" id="A0A015ZGZ5"/>
<organism evidence="1 2">
    <name type="scientific">Bacteroides fragilis str. 2-F-2 #4</name>
    <dbReference type="NCBI Taxonomy" id="1339280"/>
    <lineage>
        <taxon>Bacteria</taxon>
        <taxon>Pseudomonadati</taxon>
        <taxon>Bacteroidota</taxon>
        <taxon>Bacteroidia</taxon>
        <taxon>Bacteroidales</taxon>
        <taxon>Bacteroidaceae</taxon>
        <taxon>Bacteroides</taxon>
    </lineage>
</organism>
<comment type="caution">
    <text evidence="1">The sequence shown here is derived from an EMBL/GenBank/DDBJ whole genome shotgun (WGS) entry which is preliminary data.</text>
</comment>
<accession>A0A015ZGZ5</accession>
<sequence>MLRREQIETEKGKRAFVDGLSIVTPGDMKALPRRSEGFTRRKVTVCPA</sequence>
<evidence type="ECO:0000313" key="1">
    <source>
        <dbReference type="EMBL" id="EXZ43612.1"/>
    </source>
</evidence>
<evidence type="ECO:0000313" key="2">
    <source>
        <dbReference type="Proteomes" id="UP000022272"/>
    </source>
</evidence>
<dbReference type="Proteomes" id="UP000022272">
    <property type="component" value="Unassembled WGS sequence"/>
</dbReference>